<evidence type="ECO:0000313" key="1">
    <source>
        <dbReference type="EMBL" id="MBU2664748.1"/>
    </source>
</evidence>
<protein>
    <submittedName>
        <fullName evidence="1">Uncharacterized protein</fullName>
    </submittedName>
</protein>
<name>A0ABS5YMZ6_9ACTN</name>
<accession>A0ABS5YMZ6</accession>
<gene>
    <name evidence="1" type="ORF">KOI35_14690</name>
</gene>
<dbReference type="RefSeq" id="WP_215787625.1">
    <property type="nucleotide sequence ID" value="NZ_JAHKKG010000004.1"/>
</dbReference>
<dbReference type="Proteomes" id="UP001519654">
    <property type="component" value="Unassembled WGS sequence"/>
</dbReference>
<dbReference type="EMBL" id="JAHKKG010000004">
    <property type="protein sequence ID" value="MBU2664748.1"/>
    <property type="molecule type" value="Genomic_DNA"/>
</dbReference>
<proteinExistence type="predicted"/>
<organism evidence="1 2">
    <name type="scientific">Paractinoplanes bogorensis</name>
    <dbReference type="NCBI Taxonomy" id="1610840"/>
    <lineage>
        <taxon>Bacteria</taxon>
        <taxon>Bacillati</taxon>
        <taxon>Actinomycetota</taxon>
        <taxon>Actinomycetes</taxon>
        <taxon>Micromonosporales</taxon>
        <taxon>Micromonosporaceae</taxon>
        <taxon>Paractinoplanes</taxon>
    </lineage>
</organism>
<evidence type="ECO:0000313" key="2">
    <source>
        <dbReference type="Proteomes" id="UP001519654"/>
    </source>
</evidence>
<sequence length="130" mass="14178">MRQRIEVTGDGIIVTSVTEPLISVFGQVVRPGATDVVELPWVEISQISVSAIELPPDGLRWVSLTVDTTWGEYFELAEDAVGYAATVSELCRRSGLRLPDSSASTPAHQVIWTPDRSQLLGLSEDGRVQQ</sequence>
<keyword evidence="2" id="KW-1185">Reference proteome</keyword>
<reference evidence="1 2" key="1">
    <citation type="submission" date="2021-06" db="EMBL/GenBank/DDBJ databases">
        <title>Actinoplanes lichenicola sp. nov., and Actinoplanes ovalisporus sp. nov., isolated from lichen in Thailand.</title>
        <authorList>
            <person name="Saeng-In P."/>
            <person name="Kanchanasin P."/>
            <person name="Yuki M."/>
            <person name="Kudo T."/>
            <person name="Ohkuma M."/>
            <person name="Phongsopitanun W."/>
            <person name="Tanasupawat S."/>
        </authorList>
    </citation>
    <scope>NUCLEOTIDE SEQUENCE [LARGE SCALE GENOMIC DNA]</scope>
    <source>
        <strain evidence="1 2">NBRC 110975</strain>
    </source>
</reference>
<comment type="caution">
    <text evidence="1">The sequence shown here is derived from an EMBL/GenBank/DDBJ whole genome shotgun (WGS) entry which is preliminary data.</text>
</comment>